<dbReference type="PANTHER" id="PTHR10885:SF0">
    <property type="entry name" value="ISOPENTENYL-DIPHOSPHATE DELTA-ISOMERASE"/>
    <property type="match status" value="1"/>
</dbReference>
<dbReference type="SUPFAM" id="SSF55811">
    <property type="entry name" value="Nudix"/>
    <property type="match status" value="1"/>
</dbReference>
<keyword evidence="8" id="KW-1185">Reference proteome</keyword>
<evidence type="ECO:0000256" key="1">
    <source>
        <dbReference type="ARBA" id="ARBA00001946"/>
    </source>
</evidence>
<evidence type="ECO:0000256" key="3">
    <source>
        <dbReference type="ARBA" id="ARBA00022801"/>
    </source>
</evidence>
<evidence type="ECO:0000256" key="4">
    <source>
        <dbReference type="ARBA" id="ARBA00022842"/>
    </source>
</evidence>
<dbReference type="Pfam" id="PF00293">
    <property type="entry name" value="NUDIX"/>
    <property type="match status" value="1"/>
</dbReference>
<comment type="cofactor">
    <cofactor evidence="1">
        <name>Mg(2+)</name>
        <dbReference type="ChEBI" id="CHEBI:18420"/>
    </cofactor>
</comment>
<dbReference type="Gene3D" id="3.90.79.10">
    <property type="entry name" value="Nucleoside Triphosphate Pyrophosphohydrolase"/>
    <property type="match status" value="1"/>
</dbReference>
<dbReference type="CDD" id="cd04697">
    <property type="entry name" value="NUDIX_Hydrolase"/>
    <property type="match status" value="1"/>
</dbReference>
<dbReference type="NCBIfam" id="NF011922">
    <property type="entry name" value="PRK15393.1"/>
    <property type="match status" value="1"/>
</dbReference>
<evidence type="ECO:0000313" key="8">
    <source>
        <dbReference type="Proteomes" id="UP000332933"/>
    </source>
</evidence>
<dbReference type="PANTHER" id="PTHR10885">
    <property type="entry name" value="ISOPENTENYL-DIPHOSPHATE DELTA-ISOMERASE"/>
    <property type="match status" value="1"/>
</dbReference>
<keyword evidence="4" id="KW-0460">Magnesium</keyword>
<dbReference type="InterPro" id="IPR015797">
    <property type="entry name" value="NUDIX_hydrolase-like_dom_sf"/>
</dbReference>
<dbReference type="PROSITE" id="PS51462">
    <property type="entry name" value="NUDIX"/>
    <property type="match status" value="1"/>
</dbReference>
<dbReference type="EMBL" id="CAADRA010007416">
    <property type="protein sequence ID" value="VFU01026.1"/>
    <property type="molecule type" value="Genomic_DNA"/>
</dbReference>
<dbReference type="GO" id="GO:0016817">
    <property type="term" value="F:hydrolase activity, acting on acid anhydrides"/>
    <property type="evidence" value="ECO:0007669"/>
    <property type="project" value="InterPro"/>
</dbReference>
<gene>
    <name evidence="7" type="primary">Aste57867_24386</name>
    <name evidence="6" type="ORF">As57867_024310</name>
    <name evidence="7" type="ORF">ASTE57867_24386</name>
</gene>
<keyword evidence="2" id="KW-0479">Metal-binding</keyword>
<organism evidence="7 8">
    <name type="scientific">Aphanomyces stellatus</name>
    <dbReference type="NCBI Taxonomy" id="120398"/>
    <lineage>
        <taxon>Eukaryota</taxon>
        <taxon>Sar</taxon>
        <taxon>Stramenopiles</taxon>
        <taxon>Oomycota</taxon>
        <taxon>Saprolegniomycetes</taxon>
        <taxon>Saprolegniales</taxon>
        <taxon>Verrucalvaceae</taxon>
        <taxon>Aphanomyces</taxon>
    </lineage>
</organism>
<dbReference type="InterPro" id="IPR000086">
    <property type="entry name" value="NUDIX_hydrolase_dom"/>
</dbReference>
<protein>
    <submittedName>
        <fullName evidence="7">Aste57867_24386 protein</fullName>
    </submittedName>
</protein>
<dbReference type="OrthoDB" id="510307at2759"/>
<dbReference type="PIRSF" id="PIRSF017340">
    <property type="entry name" value="Nudix_hydro"/>
    <property type="match status" value="1"/>
</dbReference>
<name>A0A485LQD4_9STRA</name>
<sequence length="183" mass="20585">MEASLEQKLNSLTAREQVEIVDVDNNVIGKADRSVMRVFSLPHRATYIVIRNSKGDFYVQRRTMIKDYCPGFLDPMAGGVVQAGESYEHNAIREAEEEMGVVGVPLDYVTTFFYQEKNTVVWGGMFECVFDGELKLQPEEVSEVLVMSADEIMARAAEFTPDGIHAMRLYLDFKAKQAADATQ</sequence>
<evidence type="ECO:0000313" key="7">
    <source>
        <dbReference type="EMBL" id="VFU01026.1"/>
    </source>
</evidence>
<reference evidence="7 8" key="1">
    <citation type="submission" date="2019-03" db="EMBL/GenBank/DDBJ databases">
        <authorList>
            <person name="Gaulin E."/>
            <person name="Dumas B."/>
        </authorList>
    </citation>
    <scope>NUCLEOTIDE SEQUENCE [LARGE SCALE GENOMIC DNA]</scope>
    <source>
        <strain evidence="7">CBS 568.67</strain>
    </source>
</reference>
<proteinExistence type="predicted"/>
<dbReference type="EMBL" id="VJMH01007390">
    <property type="protein sequence ID" value="KAF0683529.1"/>
    <property type="molecule type" value="Genomic_DNA"/>
</dbReference>
<dbReference type="AlphaFoldDB" id="A0A485LQD4"/>
<dbReference type="GO" id="GO:0046872">
    <property type="term" value="F:metal ion binding"/>
    <property type="evidence" value="ECO:0007669"/>
    <property type="project" value="UniProtKB-KW"/>
</dbReference>
<accession>A0A485LQD4</accession>
<dbReference type="Proteomes" id="UP000332933">
    <property type="component" value="Unassembled WGS sequence"/>
</dbReference>
<evidence type="ECO:0000259" key="5">
    <source>
        <dbReference type="PROSITE" id="PS51462"/>
    </source>
</evidence>
<dbReference type="InterPro" id="IPR024195">
    <property type="entry name" value="NUDIX_hydrolase_YfcD_pred"/>
</dbReference>
<reference evidence="6" key="2">
    <citation type="submission" date="2019-06" db="EMBL/GenBank/DDBJ databases">
        <title>Genomics analysis of Aphanomyces spp. identifies a new class of oomycete effector associated with host adaptation.</title>
        <authorList>
            <person name="Gaulin E."/>
        </authorList>
    </citation>
    <scope>NUCLEOTIDE SEQUENCE</scope>
    <source>
        <strain evidence="6">CBS 578.67</strain>
    </source>
</reference>
<keyword evidence="3" id="KW-0378">Hydrolase</keyword>
<evidence type="ECO:0000313" key="6">
    <source>
        <dbReference type="EMBL" id="KAF0683529.1"/>
    </source>
</evidence>
<feature type="domain" description="Nudix hydrolase" evidence="5">
    <location>
        <begin position="41"/>
        <end position="175"/>
    </location>
</feature>
<evidence type="ECO:0000256" key="2">
    <source>
        <dbReference type="ARBA" id="ARBA00022723"/>
    </source>
</evidence>